<organism evidence="1 2">
    <name type="scientific">Hypholoma sublateritium (strain FD-334 SS-4)</name>
    <dbReference type="NCBI Taxonomy" id="945553"/>
    <lineage>
        <taxon>Eukaryota</taxon>
        <taxon>Fungi</taxon>
        <taxon>Dikarya</taxon>
        <taxon>Basidiomycota</taxon>
        <taxon>Agaricomycotina</taxon>
        <taxon>Agaricomycetes</taxon>
        <taxon>Agaricomycetidae</taxon>
        <taxon>Agaricales</taxon>
        <taxon>Agaricineae</taxon>
        <taxon>Strophariaceae</taxon>
        <taxon>Hypholoma</taxon>
    </lineage>
</organism>
<proteinExistence type="predicted"/>
<dbReference type="AlphaFoldDB" id="A0A0D2LVF8"/>
<evidence type="ECO:0000313" key="2">
    <source>
        <dbReference type="Proteomes" id="UP000054270"/>
    </source>
</evidence>
<evidence type="ECO:0000313" key="1">
    <source>
        <dbReference type="EMBL" id="KJA14828.1"/>
    </source>
</evidence>
<protein>
    <submittedName>
        <fullName evidence="1">Uncharacterized protein</fullName>
    </submittedName>
</protein>
<keyword evidence="2" id="KW-1185">Reference proteome</keyword>
<gene>
    <name evidence="1" type="ORF">HYPSUDRAFT_415647</name>
</gene>
<accession>A0A0D2LVF8</accession>
<dbReference type="Proteomes" id="UP000054270">
    <property type="component" value="Unassembled WGS sequence"/>
</dbReference>
<name>A0A0D2LVF8_HYPSF</name>
<reference evidence="2" key="1">
    <citation type="submission" date="2014-04" db="EMBL/GenBank/DDBJ databases">
        <title>Evolutionary Origins and Diversification of the Mycorrhizal Mutualists.</title>
        <authorList>
            <consortium name="DOE Joint Genome Institute"/>
            <consortium name="Mycorrhizal Genomics Consortium"/>
            <person name="Kohler A."/>
            <person name="Kuo A."/>
            <person name="Nagy L.G."/>
            <person name="Floudas D."/>
            <person name="Copeland A."/>
            <person name="Barry K.W."/>
            <person name="Cichocki N."/>
            <person name="Veneault-Fourrey C."/>
            <person name="LaButti K."/>
            <person name="Lindquist E.A."/>
            <person name="Lipzen A."/>
            <person name="Lundell T."/>
            <person name="Morin E."/>
            <person name="Murat C."/>
            <person name="Riley R."/>
            <person name="Ohm R."/>
            <person name="Sun H."/>
            <person name="Tunlid A."/>
            <person name="Henrissat B."/>
            <person name="Grigoriev I.V."/>
            <person name="Hibbett D.S."/>
            <person name="Martin F."/>
        </authorList>
    </citation>
    <scope>NUCLEOTIDE SEQUENCE [LARGE SCALE GENOMIC DNA]</scope>
    <source>
        <strain evidence="2">FD-334 SS-4</strain>
    </source>
</reference>
<sequence length="72" mass="8193">MVTVINTSSDIIRVEISDADFDSNIHANGMHRISLTLFRTYNIKMTKVRSVQRTTYTPVEEGGTLDVAHYFD</sequence>
<dbReference type="EMBL" id="KN817664">
    <property type="protein sequence ID" value="KJA14828.1"/>
    <property type="molecule type" value="Genomic_DNA"/>
</dbReference>